<evidence type="ECO:0000313" key="2">
    <source>
        <dbReference type="EMBL" id="KAG6450347.1"/>
    </source>
</evidence>
<evidence type="ECO:0000313" key="3">
    <source>
        <dbReference type="Proteomes" id="UP000791440"/>
    </source>
</evidence>
<gene>
    <name evidence="2" type="ORF">O3G_MSEX006514</name>
</gene>
<feature type="compositionally biased region" description="Basic and acidic residues" evidence="1">
    <location>
        <begin position="54"/>
        <end position="63"/>
    </location>
</feature>
<dbReference type="AlphaFoldDB" id="A0A921Z588"/>
<evidence type="ECO:0000256" key="1">
    <source>
        <dbReference type="SAM" id="MobiDB-lite"/>
    </source>
</evidence>
<organism evidence="2 3">
    <name type="scientific">Manduca sexta</name>
    <name type="common">Tobacco hawkmoth</name>
    <name type="synonym">Tobacco hornworm</name>
    <dbReference type="NCBI Taxonomy" id="7130"/>
    <lineage>
        <taxon>Eukaryota</taxon>
        <taxon>Metazoa</taxon>
        <taxon>Ecdysozoa</taxon>
        <taxon>Arthropoda</taxon>
        <taxon>Hexapoda</taxon>
        <taxon>Insecta</taxon>
        <taxon>Pterygota</taxon>
        <taxon>Neoptera</taxon>
        <taxon>Endopterygota</taxon>
        <taxon>Lepidoptera</taxon>
        <taxon>Glossata</taxon>
        <taxon>Ditrysia</taxon>
        <taxon>Bombycoidea</taxon>
        <taxon>Sphingidae</taxon>
        <taxon>Sphinginae</taxon>
        <taxon>Sphingini</taxon>
        <taxon>Manduca</taxon>
    </lineage>
</organism>
<dbReference type="Proteomes" id="UP000791440">
    <property type="component" value="Unassembled WGS sequence"/>
</dbReference>
<dbReference type="EMBL" id="JH668386">
    <property type="protein sequence ID" value="KAG6450348.1"/>
    <property type="molecule type" value="Genomic_DNA"/>
</dbReference>
<sequence length="88" mass="9663">MYKIRLSDGAGAQRALTLRCEVNTRGGHRGGRRGEAAAAAQGGTPSFTRPRPNKLADRSDRTCRRAATSQNDQPWRFHEITQGIVTNL</sequence>
<proteinExistence type="predicted"/>
<keyword evidence="3" id="KW-1185">Reference proteome</keyword>
<reference evidence="2" key="2">
    <citation type="submission" date="2020-12" db="EMBL/GenBank/DDBJ databases">
        <authorList>
            <person name="Kanost M."/>
        </authorList>
    </citation>
    <scope>NUCLEOTIDE SEQUENCE</scope>
</reference>
<accession>A0A921Z588</accession>
<reference evidence="2" key="1">
    <citation type="journal article" date="2016" name="Insect Biochem. Mol. Biol.">
        <title>Multifaceted biological insights from a draft genome sequence of the tobacco hornworm moth, Manduca sexta.</title>
        <authorList>
            <person name="Kanost M.R."/>
            <person name="Arrese E.L."/>
            <person name="Cao X."/>
            <person name="Chen Y.R."/>
            <person name="Chellapilla S."/>
            <person name="Goldsmith M.R."/>
            <person name="Grosse-Wilde E."/>
            <person name="Heckel D.G."/>
            <person name="Herndon N."/>
            <person name="Jiang H."/>
            <person name="Papanicolaou A."/>
            <person name="Qu J."/>
            <person name="Soulages J.L."/>
            <person name="Vogel H."/>
            <person name="Walters J."/>
            <person name="Waterhouse R.M."/>
            <person name="Ahn S.J."/>
            <person name="Almeida F.C."/>
            <person name="An C."/>
            <person name="Aqrawi P."/>
            <person name="Bretschneider A."/>
            <person name="Bryant W.B."/>
            <person name="Bucks S."/>
            <person name="Chao H."/>
            <person name="Chevignon G."/>
            <person name="Christen J.M."/>
            <person name="Clarke D.F."/>
            <person name="Dittmer N.T."/>
            <person name="Ferguson L.C.F."/>
            <person name="Garavelou S."/>
            <person name="Gordon K.H.J."/>
            <person name="Gunaratna R.T."/>
            <person name="Han Y."/>
            <person name="Hauser F."/>
            <person name="He Y."/>
            <person name="Heidel-Fischer H."/>
            <person name="Hirsh A."/>
            <person name="Hu Y."/>
            <person name="Jiang H."/>
            <person name="Kalra D."/>
            <person name="Klinner C."/>
            <person name="Konig C."/>
            <person name="Kovar C."/>
            <person name="Kroll A.R."/>
            <person name="Kuwar S.S."/>
            <person name="Lee S.L."/>
            <person name="Lehman R."/>
            <person name="Li K."/>
            <person name="Li Z."/>
            <person name="Liang H."/>
            <person name="Lovelace S."/>
            <person name="Lu Z."/>
            <person name="Mansfield J.H."/>
            <person name="McCulloch K.J."/>
            <person name="Mathew T."/>
            <person name="Morton B."/>
            <person name="Muzny D.M."/>
            <person name="Neunemann D."/>
            <person name="Ongeri F."/>
            <person name="Pauchet Y."/>
            <person name="Pu L.L."/>
            <person name="Pyrousis I."/>
            <person name="Rao X.J."/>
            <person name="Redding A."/>
            <person name="Roesel C."/>
            <person name="Sanchez-Gracia A."/>
            <person name="Schaack S."/>
            <person name="Shukla A."/>
            <person name="Tetreau G."/>
            <person name="Wang Y."/>
            <person name="Xiong G.H."/>
            <person name="Traut W."/>
            <person name="Walsh T.K."/>
            <person name="Worley K.C."/>
            <person name="Wu D."/>
            <person name="Wu W."/>
            <person name="Wu Y.Q."/>
            <person name="Zhang X."/>
            <person name="Zou Z."/>
            <person name="Zucker H."/>
            <person name="Briscoe A.D."/>
            <person name="Burmester T."/>
            <person name="Clem R.J."/>
            <person name="Feyereisen R."/>
            <person name="Grimmelikhuijzen C.J.P."/>
            <person name="Hamodrakas S.J."/>
            <person name="Hansson B.S."/>
            <person name="Huguet E."/>
            <person name="Jermiin L.S."/>
            <person name="Lan Q."/>
            <person name="Lehman H.K."/>
            <person name="Lorenzen M."/>
            <person name="Merzendorfer H."/>
            <person name="Michalopoulos I."/>
            <person name="Morton D.B."/>
            <person name="Muthukrishnan S."/>
            <person name="Oakeshott J.G."/>
            <person name="Palmer W."/>
            <person name="Park Y."/>
            <person name="Passarelli A.L."/>
            <person name="Rozas J."/>
            <person name="Schwartz L.M."/>
            <person name="Smith W."/>
            <person name="Southgate A."/>
            <person name="Vilcinskas A."/>
            <person name="Vogt R."/>
            <person name="Wang P."/>
            <person name="Werren J."/>
            <person name="Yu X.Q."/>
            <person name="Zhou J.J."/>
            <person name="Brown S.J."/>
            <person name="Scherer S.E."/>
            <person name="Richards S."/>
            <person name="Blissard G.W."/>
        </authorList>
    </citation>
    <scope>NUCLEOTIDE SEQUENCE</scope>
</reference>
<protein>
    <submittedName>
        <fullName evidence="2">Uncharacterized protein</fullName>
    </submittedName>
</protein>
<name>A0A921Z588_MANSE</name>
<dbReference type="EMBL" id="JH668386">
    <property type="protein sequence ID" value="KAG6450347.1"/>
    <property type="molecule type" value="Genomic_DNA"/>
</dbReference>
<comment type="caution">
    <text evidence="2">The sequence shown here is derived from an EMBL/GenBank/DDBJ whole genome shotgun (WGS) entry which is preliminary data.</text>
</comment>
<feature type="region of interest" description="Disordered" evidence="1">
    <location>
        <begin position="24"/>
        <end position="71"/>
    </location>
</feature>